<protein>
    <recommendedName>
        <fullName evidence="1">Phospholipase C/D domain-containing protein</fullName>
    </recommendedName>
</protein>
<organism evidence="2 3">
    <name type="scientific">Desulfitobacterium metallireducens DSM 15288</name>
    <dbReference type="NCBI Taxonomy" id="871968"/>
    <lineage>
        <taxon>Bacteria</taxon>
        <taxon>Bacillati</taxon>
        <taxon>Bacillota</taxon>
        <taxon>Clostridia</taxon>
        <taxon>Eubacteriales</taxon>
        <taxon>Desulfitobacteriaceae</taxon>
        <taxon>Desulfitobacterium</taxon>
    </lineage>
</organism>
<proteinExistence type="predicted"/>
<name>W0ECQ1_9FIRM</name>
<dbReference type="OrthoDB" id="2878022at2"/>
<dbReference type="InterPro" id="IPR029002">
    <property type="entry name" value="PLPC/GPLD1"/>
</dbReference>
<evidence type="ECO:0000313" key="3">
    <source>
        <dbReference type="Proteomes" id="UP000010847"/>
    </source>
</evidence>
<accession>W0ECQ1</accession>
<evidence type="ECO:0000313" key="2">
    <source>
        <dbReference type="EMBL" id="AHF08542.1"/>
    </source>
</evidence>
<keyword evidence="3" id="KW-1185">Reference proteome</keyword>
<dbReference type="eggNOG" id="ENOG5033K39">
    <property type="taxonomic scope" value="Bacteria"/>
</dbReference>
<feature type="domain" description="Phospholipase C/D" evidence="1">
    <location>
        <begin position="5"/>
        <end position="156"/>
    </location>
</feature>
<dbReference type="HOGENOM" id="CLU_104114_0_0_9"/>
<dbReference type="Pfam" id="PF00882">
    <property type="entry name" value="Zn_dep_PLPC"/>
    <property type="match status" value="1"/>
</dbReference>
<dbReference type="AlphaFoldDB" id="W0ECQ1"/>
<gene>
    <name evidence="2" type="ORF">DESME_08025</name>
</gene>
<reference evidence="2 3" key="1">
    <citation type="submission" date="2013-12" db="EMBL/GenBank/DDBJ databases">
        <authorList>
            <consortium name="DOE Joint Genome Institute"/>
            <person name="Smidt H."/>
            <person name="Huntemann M."/>
            <person name="Han J."/>
            <person name="Chen A."/>
            <person name="Kyrpides N."/>
            <person name="Mavromatis K."/>
            <person name="Markowitz V."/>
            <person name="Palaniappan K."/>
            <person name="Ivanova N."/>
            <person name="Schaumberg A."/>
            <person name="Pati A."/>
            <person name="Liolios K."/>
            <person name="Nordberg H.P."/>
            <person name="Cantor M.N."/>
            <person name="Hua S.X."/>
            <person name="Woyke T."/>
        </authorList>
    </citation>
    <scope>NUCLEOTIDE SEQUENCE [LARGE SCALE GENOMIC DNA]</scope>
    <source>
        <strain evidence="3">DSM 15288</strain>
    </source>
</reference>
<dbReference type="STRING" id="871968.DESME_08025"/>
<dbReference type="EMBL" id="CP007032">
    <property type="protein sequence ID" value="AHF08542.1"/>
    <property type="molecule type" value="Genomic_DNA"/>
</dbReference>
<sequence length="196" mass="22359">MFMTTHKIVAQQTLAQLSRSNYPLDKRCFIWGNMIPDIAPNLIAKPHYLNESLNYIVKSTLSLCCLPASILDIPMKRRYVSAQIGIICHFLSDFFTLPHSQRLKLDSISATSKHLKYETLLQHKASQGSFSQLNLSEENISSFVMQLQAQYQLREDYMNDLRYSVKISSIISALIVQTIQENAPLNSYEKVEAAIL</sequence>
<dbReference type="Proteomes" id="UP000010847">
    <property type="component" value="Chromosome"/>
</dbReference>
<evidence type="ECO:0000259" key="1">
    <source>
        <dbReference type="Pfam" id="PF00882"/>
    </source>
</evidence>
<dbReference type="KEGG" id="dmt:DESME_08025"/>
<dbReference type="RefSeq" id="WP_006717061.1">
    <property type="nucleotide sequence ID" value="NZ_CP007032.1"/>
</dbReference>